<keyword evidence="3" id="KW-0677">Repeat</keyword>
<comment type="similarity">
    <text evidence="1">Belongs to the disease resistance NB-LRR family.</text>
</comment>
<dbReference type="CDD" id="cd14798">
    <property type="entry name" value="RX-CC_like"/>
    <property type="match status" value="1"/>
</dbReference>
<dbReference type="GO" id="GO:0006952">
    <property type="term" value="P:defense response"/>
    <property type="evidence" value="ECO:0007669"/>
    <property type="project" value="UniProtKB-KW"/>
</dbReference>
<proteinExistence type="inferred from homology"/>
<dbReference type="Pfam" id="PF18052">
    <property type="entry name" value="Rx_N"/>
    <property type="match status" value="1"/>
</dbReference>
<keyword evidence="2" id="KW-0433">Leucine-rich repeat</keyword>
<keyword evidence="6" id="KW-0175">Coiled coil</keyword>
<accession>A0A8T0PJC3</accession>
<reference evidence="8 9" key="1">
    <citation type="submission" date="2020-05" db="EMBL/GenBank/DDBJ databases">
        <title>WGS assembly of Panicum virgatum.</title>
        <authorList>
            <person name="Lovell J.T."/>
            <person name="Jenkins J."/>
            <person name="Shu S."/>
            <person name="Juenger T.E."/>
            <person name="Schmutz J."/>
        </authorList>
    </citation>
    <scope>NUCLEOTIDE SEQUENCE [LARGE SCALE GENOMIC DNA]</scope>
    <source>
        <strain evidence="9">cv. AP13</strain>
    </source>
</reference>
<sequence length="192" mass="21738">MAAVLDSLASYIQNMLVEMAKEEVHLLLGVSGEIDKMGVKLGDLKNFLADADRRNITDLTVQEWVRELRDTMYDATDILDLCQLKALDQGPRRDLGCLNPLLFCMRNPLHAHDIGNRIKNLNKRLDAIKDRRDSLNLSDLKPYEDNERAVVPSRSCTRETSGELNESSLVGVNIGKDTRNLVEMLTKDKQTR</sequence>
<evidence type="ECO:0000313" key="8">
    <source>
        <dbReference type="EMBL" id="KAG2558434.1"/>
    </source>
</evidence>
<evidence type="ECO:0000256" key="4">
    <source>
        <dbReference type="ARBA" id="ARBA00022741"/>
    </source>
</evidence>
<evidence type="ECO:0000256" key="2">
    <source>
        <dbReference type="ARBA" id="ARBA00022614"/>
    </source>
</evidence>
<feature type="domain" description="Disease resistance N-terminal" evidence="7">
    <location>
        <begin position="13"/>
        <end position="90"/>
    </location>
</feature>
<dbReference type="AlphaFoldDB" id="A0A8T0PJC3"/>
<evidence type="ECO:0000259" key="7">
    <source>
        <dbReference type="Pfam" id="PF18052"/>
    </source>
</evidence>
<evidence type="ECO:0000256" key="6">
    <source>
        <dbReference type="SAM" id="Coils"/>
    </source>
</evidence>
<dbReference type="Gene3D" id="1.20.5.4130">
    <property type="match status" value="1"/>
</dbReference>
<name>A0A8T0PJC3_PANVG</name>
<dbReference type="InterPro" id="IPR041118">
    <property type="entry name" value="Rx_N"/>
</dbReference>
<keyword evidence="4" id="KW-0547">Nucleotide-binding</keyword>
<dbReference type="PANTHER" id="PTHR19338:SF73">
    <property type="entry name" value="DISEASE RESISTANCE PROTEIN RGA2-LIKE"/>
    <property type="match status" value="1"/>
</dbReference>
<evidence type="ECO:0000256" key="3">
    <source>
        <dbReference type="ARBA" id="ARBA00022737"/>
    </source>
</evidence>
<evidence type="ECO:0000313" key="9">
    <source>
        <dbReference type="Proteomes" id="UP000823388"/>
    </source>
</evidence>
<feature type="coiled-coil region" evidence="6">
    <location>
        <begin position="111"/>
        <end position="138"/>
    </location>
</feature>
<dbReference type="GO" id="GO:0000166">
    <property type="term" value="F:nucleotide binding"/>
    <property type="evidence" value="ECO:0007669"/>
    <property type="project" value="UniProtKB-KW"/>
</dbReference>
<evidence type="ECO:0000256" key="5">
    <source>
        <dbReference type="ARBA" id="ARBA00022821"/>
    </source>
</evidence>
<dbReference type="InterPro" id="IPR038005">
    <property type="entry name" value="RX-like_CC"/>
</dbReference>
<dbReference type="EMBL" id="CM029052">
    <property type="protein sequence ID" value="KAG2558434.1"/>
    <property type="molecule type" value="Genomic_DNA"/>
</dbReference>
<keyword evidence="9" id="KW-1185">Reference proteome</keyword>
<comment type="caution">
    <text evidence="8">The sequence shown here is derived from an EMBL/GenBank/DDBJ whole genome shotgun (WGS) entry which is preliminary data.</text>
</comment>
<organism evidence="8 9">
    <name type="scientific">Panicum virgatum</name>
    <name type="common">Blackwell switchgrass</name>
    <dbReference type="NCBI Taxonomy" id="38727"/>
    <lineage>
        <taxon>Eukaryota</taxon>
        <taxon>Viridiplantae</taxon>
        <taxon>Streptophyta</taxon>
        <taxon>Embryophyta</taxon>
        <taxon>Tracheophyta</taxon>
        <taxon>Spermatophyta</taxon>
        <taxon>Magnoliopsida</taxon>
        <taxon>Liliopsida</taxon>
        <taxon>Poales</taxon>
        <taxon>Poaceae</taxon>
        <taxon>PACMAD clade</taxon>
        <taxon>Panicoideae</taxon>
        <taxon>Panicodae</taxon>
        <taxon>Paniceae</taxon>
        <taxon>Panicinae</taxon>
        <taxon>Panicum</taxon>
        <taxon>Panicum sect. Hiantes</taxon>
    </lineage>
</organism>
<keyword evidence="5" id="KW-0611">Plant defense</keyword>
<evidence type="ECO:0000256" key="1">
    <source>
        <dbReference type="ARBA" id="ARBA00008894"/>
    </source>
</evidence>
<dbReference type="Proteomes" id="UP000823388">
    <property type="component" value="Chromosome 8N"/>
</dbReference>
<gene>
    <name evidence="8" type="ORF">PVAP13_8NG266400</name>
</gene>
<dbReference type="PANTHER" id="PTHR19338">
    <property type="entry name" value="TRANSLOCASE OF INNER MITOCHONDRIAL MEMBRANE 13 HOMOLOG"/>
    <property type="match status" value="1"/>
</dbReference>
<protein>
    <recommendedName>
        <fullName evidence="7">Disease resistance N-terminal domain-containing protein</fullName>
    </recommendedName>
</protein>